<keyword evidence="1" id="KW-0238">DNA-binding</keyword>
<dbReference type="Proteomes" id="UP000051181">
    <property type="component" value="Unassembled WGS sequence"/>
</dbReference>
<dbReference type="PATRIC" id="fig|913848.6.peg.340"/>
<evidence type="ECO:0000313" key="4">
    <source>
        <dbReference type="Proteomes" id="UP000051181"/>
    </source>
</evidence>
<dbReference type="SUPFAM" id="SSF51215">
    <property type="entry name" value="Regulatory protein AraC"/>
    <property type="match status" value="1"/>
</dbReference>
<dbReference type="GO" id="GO:0003677">
    <property type="term" value="F:DNA binding"/>
    <property type="evidence" value="ECO:0007669"/>
    <property type="project" value="UniProtKB-KW"/>
</dbReference>
<feature type="domain" description="AraC-type arabinose-binding/dimerisation" evidence="2">
    <location>
        <begin position="69"/>
        <end position="120"/>
    </location>
</feature>
<reference evidence="3 4" key="1">
    <citation type="journal article" date="2015" name="Genome Announc.">
        <title>Expanding the biotechnology potential of lactobacilli through comparative genomics of 213 strains and associated genera.</title>
        <authorList>
            <person name="Sun Z."/>
            <person name="Harris H.M."/>
            <person name="McCann A."/>
            <person name="Guo C."/>
            <person name="Argimon S."/>
            <person name="Zhang W."/>
            <person name="Yang X."/>
            <person name="Jeffery I.B."/>
            <person name="Cooney J.C."/>
            <person name="Kagawa T.F."/>
            <person name="Liu W."/>
            <person name="Song Y."/>
            <person name="Salvetti E."/>
            <person name="Wrobel A."/>
            <person name="Rasinkangas P."/>
            <person name="Parkhill J."/>
            <person name="Rea M.C."/>
            <person name="O'Sullivan O."/>
            <person name="Ritari J."/>
            <person name="Douillard F.P."/>
            <person name="Paul Ross R."/>
            <person name="Yang R."/>
            <person name="Briner A.E."/>
            <person name="Felis G.E."/>
            <person name="de Vos W.M."/>
            <person name="Barrangou R."/>
            <person name="Klaenhammer T.R."/>
            <person name="Caufield P.W."/>
            <person name="Cui Y."/>
            <person name="Zhang H."/>
            <person name="O'Toole P.W."/>
        </authorList>
    </citation>
    <scope>NUCLEOTIDE SEQUENCE [LARGE SCALE GENOMIC DNA]</scope>
    <source>
        <strain evidence="3 4">DSM 20001</strain>
    </source>
</reference>
<dbReference type="CDD" id="cd06996">
    <property type="entry name" value="cupin_Lmo2851-like_N"/>
    <property type="match status" value="1"/>
</dbReference>
<accession>A0A0R1EX77</accession>
<organism evidence="3 4">
    <name type="scientific">Loigolactobacillus coryniformis subsp. coryniformis KCTC 3167 = DSM 20001</name>
    <dbReference type="NCBI Taxonomy" id="913848"/>
    <lineage>
        <taxon>Bacteria</taxon>
        <taxon>Bacillati</taxon>
        <taxon>Bacillota</taxon>
        <taxon>Bacilli</taxon>
        <taxon>Lactobacillales</taxon>
        <taxon>Lactobacillaceae</taxon>
        <taxon>Loigolactobacillus</taxon>
    </lineage>
</organism>
<protein>
    <submittedName>
        <fullName evidence="3">AraC family transcriptional regulator</fullName>
    </submittedName>
</protein>
<dbReference type="eggNOG" id="COG0662">
    <property type="taxonomic scope" value="Bacteria"/>
</dbReference>
<evidence type="ECO:0000259" key="2">
    <source>
        <dbReference type="Pfam" id="PF02311"/>
    </source>
</evidence>
<dbReference type="GO" id="GO:0006355">
    <property type="term" value="P:regulation of DNA-templated transcription"/>
    <property type="evidence" value="ECO:0007669"/>
    <property type="project" value="InterPro"/>
</dbReference>
<dbReference type="AlphaFoldDB" id="A0A0R1EX77"/>
<dbReference type="RefSeq" id="WP_010012131.1">
    <property type="nucleotide sequence ID" value="NZ_AZCN01000120.1"/>
</dbReference>
<dbReference type="Pfam" id="PF02311">
    <property type="entry name" value="AraC_binding"/>
    <property type="match status" value="1"/>
</dbReference>
<comment type="caution">
    <text evidence="3">The sequence shown here is derived from an EMBL/GenBank/DDBJ whole genome shotgun (WGS) entry which is preliminary data.</text>
</comment>
<gene>
    <name evidence="3" type="ORF">FD22_GL000338</name>
</gene>
<sequence>MDIKIFKSLQALSAVELEQQQNHYVSDDIPPAAIDLKASHEYKVPVINNDYFFRNCSVAIRKHNRFAPYPVHTHQFFEINYMLRGHATEYVNDHKVVLNEGDVLLLDIGSQHRIDALGTNDLLINVLFRDRNISLDLISQIQAAKSVLYDFLINNMATNPKKGQYILFKNFGSGNNEIQATFDALITEYYHQRDFADTIIKSQLTILIAQLVRNNRIPVTTTSPTQKLAIDLLDEIRQHYQEISLEVSRAA</sequence>
<proteinExistence type="predicted"/>
<dbReference type="EMBL" id="AZCN01000120">
    <property type="protein sequence ID" value="KRK13990.1"/>
    <property type="molecule type" value="Genomic_DNA"/>
</dbReference>
<dbReference type="Gene3D" id="2.60.120.10">
    <property type="entry name" value="Jelly Rolls"/>
    <property type="match status" value="1"/>
</dbReference>
<dbReference type="GeneID" id="65918010"/>
<evidence type="ECO:0000256" key="1">
    <source>
        <dbReference type="ARBA" id="ARBA00023125"/>
    </source>
</evidence>
<dbReference type="InterPro" id="IPR014710">
    <property type="entry name" value="RmlC-like_jellyroll"/>
</dbReference>
<dbReference type="InterPro" id="IPR037923">
    <property type="entry name" value="HTH-like"/>
</dbReference>
<name>A0A0R1EX77_9LACO</name>
<evidence type="ECO:0000313" key="3">
    <source>
        <dbReference type="EMBL" id="KRK13990.1"/>
    </source>
</evidence>
<dbReference type="InterPro" id="IPR003313">
    <property type="entry name" value="AraC-bd"/>
</dbReference>